<organism evidence="4 5">
    <name type="scientific">Limosilactobacillus ingluviei DSM 15946</name>
    <dbReference type="NCBI Taxonomy" id="1423760"/>
    <lineage>
        <taxon>Bacteria</taxon>
        <taxon>Bacillati</taxon>
        <taxon>Bacillota</taxon>
        <taxon>Bacilli</taxon>
        <taxon>Lactobacillales</taxon>
        <taxon>Lactobacillaceae</taxon>
        <taxon>Limosilactobacillus</taxon>
    </lineage>
</organism>
<evidence type="ECO:0000313" key="4">
    <source>
        <dbReference type="EMBL" id="KRL91944.1"/>
    </source>
</evidence>
<comment type="similarity">
    <text evidence="1 2">Belongs to the metallophosphoesterase superfamily. YfcE family.</text>
</comment>
<dbReference type="SUPFAM" id="SSF56300">
    <property type="entry name" value="Metallo-dependent phosphatases"/>
    <property type="match status" value="1"/>
</dbReference>
<evidence type="ECO:0000313" key="5">
    <source>
        <dbReference type="Proteomes" id="UP000050816"/>
    </source>
</evidence>
<dbReference type="GO" id="GO:0046872">
    <property type="term" value="F:metal ion binding"/>
    <property type="evidence" value="ECO:0007669"/>
    <property type="project" value="UniProtKB-KW"/>
</dbReference>
<evidence type="ECO:0000256" key="1">
    <source>
        <dbReference type="ARBA" id="ARBA00008950"/>
    </source>
</evidence>
<dbReference type="InterPro" id="IPR024654">
    <property type="entry name" value="Calcineurin-like_PHP_lpxH"/>
</dbReference>
<accession>A0A0R1UL15</accession>
<evidence type="ECO:0000259" key="3">
    <source>
        <dbReference type="Pfam" id="PF12850"/>
    </source>
</evidence>
<dbReference type="EC" id="3.1.4.-" evidence="2"/>
<dbReference type="GO" id="GO:0016787">
    <property type="term" value="F:hydrolase activity"/>
    <property type="evidence" value="ECO:0007669"/>
    <property type="project" value="UniProtKB-UniRule"/>
</dbReference>
<dbReference type="Pfam" id="PF12850">
    <property type="entry name" value="Metallophos_2"/>
    <property type="match status" value="1"/>
</dbReference>
<comment type="cofactor">
    <cofactor evidence="2">
        <name>a divalent metal cation</name>
        <dbReference type="ChEBI" id="CHEBI:60240"/>
    </cofactor>
</comment>
<dbReference type="NCBIfam" id="TIGR00040">
    <property type="entry name" value="yfcE"/>
    <property type="match status" value="1"/>
</dbReference>
<feature type="domain" description="Calcineurin-like phosphoesterase" evidence="3">
    <location>
        <begin position="4"/>
        <end position="150"/>
    </location>
</feature>
<dbReference type="AlphaFoldDB" id="A0A0R1UL15"/>
<keyword evidence="2" id="KW-0479">Metal-binding</keyword>
<dbReference type="InterPro" id="IPR000979">
    <property type="entry name" value="Phosphodiesterase_MJ0936/Vps29"/>
</dbReference>
<reference evidence="4 5" key="1">
    <citation type="journal article" date="2015" name="Genome Announc.">
        <title>Expanding the biotechnology potential of lactobacilli through comparative genomics of 213 strains and associated genera.</title>
        <authorList>
            <person name="Sun Z."/>
            <person name="Harris H.M."/>
            <person name="McCann A."/>
            <person name="Guo C."/>
            <person name="Argimon S."/>
            <person name="Zhang W."/>
            <person name="Yang X."/>
            <person name="Jeffery I.B."/>
            <person name="Cooney J.C."/>
            <person name="Kagawa T.F."/>
            <person name="Liu W."/>
            <person name="Song Y."/>
            <person name="Salvetti E."/>
            <person name="Wrobel A."/>
            <person name="Rasinkangas P."/>
            <person name="Parkhill J."/>
            <person name="Rea M.C."/>
            <person name="O'Sullivan O."/>
            <person name="Ritari J."/>
            <person name="Douillard F.P."/>
            <person name="Paul Ross R."/>
            <person name="Yang R."/>
            <person name="Briner A.E."/>
            <person name="Felis G.E."/>
            <person name="de Vos W.M."/>
            <person name="Barrangou R."/>
            <person name="Klaenhammer T.R."/>
            <person name="Caufield P.W."/>
            <person name="Cui Y."/>
            <person name="Zhang H."/>
            <person name="O'Toole P.W."/>
        </authorList>
    </citation>
    <scope>NUCLEOTIDE SEQUENCE [LARGE SCALE GENOMIC DNA]</scope>
    <source>
        <strain evidence="4 5">DSM 15946</strain>
    </source>
</reference>
<dbReference type="PATRIC" id="fig|1423760.3.peg.540"/>
<proteinExistence type="inferred from homology"/>
<gene>
    <name evidence="4" type="ORF">FC43_GL000519</name>
</gene>
<dbReference type="Proteomes" id="UP000050816">
    <property type="component" value="Unassembled WGS sequence"/>
</dbReference>
<sequence length="175" mass="19008">MNNMKLLFVSDNHGDAAILTQIKAQFGPAVAALFHCGDSNLPESDPAMAGYLTVIGNTDWGLNYLPVISRTLEKVKVVVTHGHEYQVNTTLTPLMLLAKEQGAAIMAFGHTHQLGCEVIKGTLYLNPGSISQPRGQYAYLGGTFAVVEVTASAFNVQYYDRNLTPVPELSFHLAR</sequence>
<evidence type="ECO:0000256" key="2">
    <source>
        <dbReference type="RuleBase" id="RU362039"/>
    </source>
</evidence>
<dbReference type="EMBL" id="AZFK01000013">
    <property type="protein sequence ID" value="KRL91944.1"/>
    <property type="molecule type" value="Genomic_DNA"/>
</dbReference>
<comment type="caution">
    <text evidence="4">The sequence shown here is derived from an EMBL/GenBank/DDBJ whole genome shotgun (WGS) entry which is preliminary data.</text>
</comment>
<dbReference type="InterPro" id="IPR029052">
    <property type="entry name" value="Metallo-depent_PP-like"/>
</dbReference>
<dbReference type="Gene3D" id="3.60.21.10">
    <property type="match status" value="1"/>
</dbReference>
<dbReference type="PANTHER" id="PTHR11124">
    <property type="entry name" value="VACUOLAR SORTING PROTEIN VPS29"/>
    <property type="match status" value="1"/>
</dbReference>
<protein>
    <recommendedName>
        <fullName evidence="2">Phosphoesterase</fullName>
        <ecNumber evidence="2">3.1.4.-</ecNumber>
    </recommendedName>
</protein>
<name>A0A0R1UL15_9LACO</name>